<protein>
    <recommendedName>
        <fullName evidence="3">Peptidase aspartic putative domain-containing protein</fullName>
    </recommendedName>
</protein>
<evidence type="ECO:0000313" key="2">
    <source>
        <dbReference type="Proteomes" id="UP000593567"/>
    </source>
</evidence>
<sequence>MDIPVGLLIGANCTMASFPLEAVKGDDNMPYALRTELGWAVFGVAKSSHTKQKVHATCLTFDDNDDSCLLSQEDYKFIEILDSQTTISERGNYMMPLPFKERPILPNNFQQAKRSSVSNAATMFINRDFYVDDGITSVASEGEAIALINALVTSAARETCVYISLHPTVQKSSSTARV</sequence>
<proteinExistence type="predicted"/>
<gene>
    <name evidence="1" type="ORF">EB796_009221</name>
</gene>
<evidence type="ECO:0008006" key="3">
    <source>
        <dbReference type="Google" id="ProtNLM"/>
    </source>
</evidence>
<evidence type="ECO:0000313" key="1">
    <source>
        <dbReference type="EMBL" id="KAF6032407.1"/>
    </source>
</evidence>
<dbReference type="PANTHER" id="PTHR47331">
    <property type="entry name" value="PHD-TYPE DOMAIN-CONTAINING PROTEIN"/>
    <property type="match status" value="1"/>
</dbReference>
<dbReference type="PANTHER" id="PTHR47331:SF5">
    <property type="entry name" value="RIBONUCLEASE H"/>
    <property type="match status" value="1"/>
</dbReference>
<organism evidence="1 2">
    <name type="scientific">Bugula neritina</name>
    <name type="common">Brown bryozoan</name>
    <name type="synonym">Sertularia neritina</name>
    <dbReference type="NCBI Taxonomy" id="10212"/>
    <lineage>
        <taxon>Eukaryota</taxon>
        <taxon>Metazoa</taxon>
        <taxon>Spiralia</taxon>
        <taxon>Lophotrochozoa</taxon>
        <taxon>Bryozoa</taxon>
        <taxon>Gymnolaemata</taxon>
        <taxon>Cheilostomatida</taxon>
        <taxon>Flustrina</taxon>
        <taxon>Buguloidea</taxon>
        <taxon>Bugulidae</taxon>
        <taxon>Bugula</taxon>
    </lineage>
</organism>
<dbReference type="EMBL" id="VXIV02001507">
    <property type="protein sequence ID" value="KAF6032407.1"/>
    <property type="molecule type" value="Genomic_DNA"/>
</dbReference>
<comment type="caution">
    <text evidence="1">The sequence shown here is derived from an EMBL/GenBank/DDBJ whole genome shotgun (WGS) entry which is preliminary data.</text>
</comment>
<dbReference type="OrthoDB" id="6142605at2759"/>
<dbReference type="AlphaFoldDB" id="A0A7J7K2G6"/>
<keyword evidence="2" id="KW-1185">Reference proteome</keyword>
<dbReference type="Proteomes" id="UP000593567">
    <property type="component" value="Unassembled WGS sequence"/>
</dbReference>
<reference evidence="1" key="1">
    <citation type="submission" date="2020-06" db="EMBL/GenBank/DDBJ databases">
        <title>Draft genome of Bugula neritina, a colonial animal packing powerful symbionts and potential medicines.</title>
        <authorList>
            <person name="Rayko M."/>
        </authorList>
    </citation>
    <scope>NUCLEOTIDE SEQUENCE [LARGE SCALE GENOMIC DNA]</scope>
    <source>
        <strain evidence="1">Kwan_BN1</strain>
    </source>
</reference>
<accession>A0A7J7K2G6</accession>
<name>A0A7J7K2G6_BUGNE</name>